<dbReference type="CDD" id="cd08946">
    <property type="entry name" value="SDR_e"/>
    <property type="match status" value="1"/>
</dbReference>
<proteinExistence type="predicted"/>
<dbReference type="Proteomes" id="UP000199169">
    <property type="component" value="Unassembled WGS sequence"/>
</dbReference>
<dbReference type="Pfam" id="PF01370">
    <property type="entry name" value="Epimerase"/>
    <property type="match status" value="1"/>
</dbReference>
<dbReference type="InterPro" id="IPR036291">
    <property type="entry name" value="NAD(P)-bd_dom_sf"/>
</dbReference>
<dbReference type="Gene3D" id="3.40.50.720">
    <property type="entry name" value="NAD(P)-binding Rossmann-like Domain"/>
    <property type="match status" value="1"/>
</dbReference>
<dbReference type="InterPro" id="IPR001509">
    <property type="entry name" value="Epimerase_deHydtase"/>
</dbReference>
<evidence type="ECO:0000313" key="2">
    <source>
        <dbReference type="EMBL" id="SBT04545.1"/>
    </source>
</evidence>
<dbReference type="SUPFAM" id="SSF51735">
    <property type="entry name" value="NAD(P)-binding Rossmann-fold domains"/>
    <property type="match status" value="1"/>
</dbReference>
<keyword evidence="3" id="KW-1185">Reference proteome</keyword>
<dbReference type="EMBL" id="FLQX01000065">
    <property type="protein sequence ID" value="SBT04545.1"/>
    <property type="molecule type" value="Genomic_DNA"/>
</dbReference>
<dbReference type="PANTHER" id="PTHR43245">
    <property type="entry name" value="BIFUNCTIONAL POLYMYXIN RESISTANCE PROTEIN ARNA"/>
    <property type="match status" value="1"/>
</dbReference>
<dbReference type="PANTHER" id="PTHR43245:SF23">
    <property type="entry name" value="NAD(P)-BINDING DOMAIN-CONTAINING PROTEIN"/>
    <property type="match status" value="1"/>
</dbReference>
<sequence>MKTVMVTGAGGYIGSTLVEQFLANGWQVIGLDRYFFGKERLADFANNPAFRFLVKDIRDVLPSDFEGIDAVCDLAALSNDPAGDLDPALTIAINFAGRVRVANAAKSAGVKRYVLASSCSVYGQGETDYLDENCTPNPLTVYAKANLAAEREVLQLASGSFTVTVLRQATVFGLSRRMRFDLVINVMTLSAVEKGKLFITGGGKQWRPLVHVADTAAAFRCVIDAESTKVNAEVFNVGALNMQVLNVAYTVREVVPFPIEVQVVPDDPDKRNYNVSFKKVQQVLGFAPDHRPEDGVKEIYEALKTGRVSSEPWMFTVGWYRRLLEAKRLLDQVMLNGRLL</sequence>
<dbReference type="AlphaFoldDB" id="A0A1A8XHB2"/>
<protein>
    <submittedName>
        <fullName evidence="2">Putative dTDP-D-glucose 4,6-dehydratase</fullName>
    </submittedName>
</protein>
<dbReference type="STRING" id="1860102.ACCAA_1570004"/>
<reference evidence="2 3" key="1">
    <citation type="submission" date="2016-06" db="EMBL/GenBank/DDBJ databases">
        <authorList>
            <person name="Kjaerup R.B."/>
            <person name="Dalgaard T.S."/>
            <person name="Juul-Madsen H.R."/>
        </authorList>
    </citation>
    <scope>NUCLEOTIDE SEQUENCE [LARGE SCALE GENOMIC DNA]</scope>
    <source>
        <strain evidence="2">3</strain>
    </source>
</reference>
<feature type="domain" description="NAD-dependent epimerase/dehydratase" evidence="1">
    <location>
        <begin position="4"/>
        <end position="238"/>
    </location>
</feature>
<gene>
    <name evidence="2" type="ORF">ACCAA_1570004</name>
</gene>
<accession>A0A1A8XHB2</accession>
<organism evidence="2 3">
    <name type="scientific">Candidatus Accumulibacter aalborgensis</name>
    <dbReference type="NCBI Taxonomy" id="1860102"/>
    <lineage>
        <taxon>Bacteria</taxon>
        <taxon>Pseudomonadati</taxon>
        <taxon>Pseudomonadota</taxon>
        <taxon>Betaproteobacteria</taxon>
        <taxon>Candidatus Accumulibacter</taxon>
    </lineage>
</organism>
<evidence type="ECO:0000313" key="3">
    <source>
        <dbReference type="Proteomes" id="UP000199169"/>
    </source>
</evidence>
<dbReference type="InterPro" id="IPR050177">
    <property type="entry name" value="Lipid_A_modif_metabolic_enz"/>
</dbReference>
<name>A0A1A8XHB2_9PROT</name>
<evidence type="ECO:0000259" key="1">
    <source>
        <dbReference type="Pfam" id="PF01370"/>
    </source>
</evidence>
<dbReference type="RefSeq" id="WP_186406069.1">
    <property type="nucleotide sequence ID" value="NZ_FLQX01000065.1"/>
</dbReference>